<protein>
    <recommendedName>
        <fullName evidence="7">ABC transporter permease</fullName>
    </recommendedName>
</protein>
<sequence length="104" mass="10843">MATQKSWVQRCLTPKVDLPGRLVLGVSGLCWLLVLGLWAVLSYGGVVPSMFLPTPGDVVAAGVRLAADGTLSKHVLASLEVVLIGFVVSSLVAVPLGLLMGSFR</sequence>
<comment type="subcellular location">
    <subcellularLocation>
        <location evidence="1">Cell membrane</location>
        <topology evidence="1">Multi-pass membrane protein</topology>
    </subcellularLocation>
</comment>
<evidence type="ECO:0000256" key="2">
    <source>
        <dbReference type="ARBA" id="ARBA00022448"/>
    </source>
</evidence>
<keyword evidence="6" id="KW-1185">Reference proteome</keyword>
<feature type="non-terminal residue" evidence="5">
    <location>
        <position position="104"/>
    </location>
</feature>
<keyword evidence="4" id="KW-1133">Transmembrane helix</keyword>
<evidence type="ECO:0000313" key="6">
    <source>
        <dbReference type="Proteomes" id="UP000663992"/>
    </source>
</evidence>
<comment type="caution">
    <text evidence="5">The sequence shown here is derived from an EMBL/GenBank/DDBJ whole genome shotgun (WGS) entry which is preliminary data.</text>
</comment>
<dbReference type="PANTHER" id="PTHR30151:SF0">
    <property type="entry name" value="ABC TRANSPORTER PERMEASE PROTEIN MJ0413-RELATED"/>
    <property type="match status" value="1"/>
</dbReference>
<keyword evidence="2" id="KW-0813">Transport</keyword>
<name>A0ABS3D1W9_9ALTE</name>
<reference evidence="5 6" key="1">
    <citation type="submission" date="2021-03" db="EMBL/GenBank/DDBJ databases">
        <title>novel species isolated from a fishpond in China.</title>
        <authorList>
            <person name="Lu H."/>
            <person name="Cai Z."/>
        </authorList>
    </citation>
    <scope>NUCLEOTIDE SEQUENCE [LARGE SCALE GENOMIC DNA]</scope>
    <source>
        <strain evidence="5 6">Y57</strain>
    </source>
</reference>
<dbReference type="EMBL" id="JAFKCS010000192">
    <property type="protein sequence ID" value="MBN7822795.1"/>
    <property type="molecule type" value="Genomic_DNA"/>
</dbReference>
<feature type="transmembrane region" description="Helical" evidence="4">
    <location>
        <begin position="81"/>
        <end position="103"/>
    </location>
</feature>
<accession>A0ABS3D1W9</accession>
<dbReference type="Proteomes" id="UP000663992">
    <property type="component" value="Unassembled WGS sequence"/>
</dbReference>
<evidence type="ECO:0000256" key="1">
    <source>
        <dbReference type="ARBA" id="ARBA00004651"/>
    </source>
</evidence>
<organism evidence="5 6">
    <name type="scientific">Bowmanella yangjiangensis</name>
    <dbReference type="NCBI Taxonomy" id="2811230"/>
    <lineage>
        <taxon>Bacteria</taxon>
        <taxon>Pseudomonadati</taxon>
        <taxon>Pseudomonadota</taxon>
        <taxon>Gammaproteobacteria</taxon>
        <taxon>Alteromonadales</taxon>
        <taxon>Alteromonadaceae</taxon>
        <taxon>Bowmanella</taxon>
    </lineage>
</organism>
<proteinExistence type="predicted"/>
<keyword evidence="4" id="KW-0812">Transmembrane</keyword>
<evidence type="ECO:0000256" key="4">
    <source>
        <dbReference type="SAM" id="Phobius"/>
    </source>
</evidence>
<dbReference type="RefSeq" id="WP_416135325.1">
    <property type="nucleotide sequence ID" value="NZ_JAFKCS010000192.1"/>
</dbReference>
<evidence type="ECO:0008006" key="7">
    <source>
        <dbReference type="Google" id="ProtNLM"/>
    </source>
</evidence>
<gene>
    <name evidence="5" type="ORF">J0A65_23230</name>
</gene>
<evidence type="ECO:0000256" key="3">
    <source>
        <dbReference type="ARBA" id="ARBA00022475"/>
    </source>
</evidence>
<evidence type="ECO:0000313" key="5">
    <source>
        <dbReference type="EMBL" id="MBN7822795.1"/>
    </source>
</evidence>
<dbReference type="PANTHER" id="PTHR30151">
    <property type="entry name" value="ALKANE SULFONATE ABC TRANSPORTER-RELATED, MEMBRANE SUBUNIT"/>
    <property type="match status" value="1"/>
</dbReference>
<feature type="transmembrane region" description="Helical" evidence="4">
    <location>
        <begin position="21"/>
        <end position="41"/>
    </location>
</feature>
<keyword evidence="3" id="KW-1003">Cell membrane</keyword>
<keyword evidence="4" id="KW-0472">Membrane</keyword>